<keyword evidence="1" id="KW-0472">Membrane</keyword>
<reference evidence="3" key="1">
    <citation type="submission" date="2022-11" db="UniProtKB">
        <authorList>
            <consortium name="WormBaseParasite"/>
        </authorList>
    </citation>
    <scope>IDENTIFICATION</scope>
</reference>
<dbReference type="WBParaSite" id="Minc3s02112g28355">
    <property type="protein sequence ID" value="Minc3s02112g28355"/>
    <property type="gene ID" value="Minc3s02112g28355"/>
</dbReference>
<dbReference type="AlphaFoldDB" id="A0A914MP79"/>
<protein>
    <submittedName>
        <fullName evidence="3">Serpentine receptor class gamma</fullName>
    </submittedName>
</protein>
<accession>A0A914MP79</accession>
<dbReference type="PANTHER" id="PTHR38640">
    <property type="entry name" value="GEO09659P1"/>
    <property type="match status" value="1"/>
</dbReference>
<name>A0A914MP79_MELIC</name>
<feature type="transmembrane region" description="Helical" evidence="1">
    <location>
        <begin position="102"/>
        <end position="124"/>
    </location>
</feature>
<sequence length="189" mass="22087">MIENPPSPPPNSDGILFKCAKIFKQFFPSPSQKLILRHYIPMSGAISHSLFTLNLFNPLILKRLFPTNYIAISNAILFNSHLGLGFYMFFRPHMHRLWRWRRVEYCVFSSVIFNFGSILLSIFLRDFLPKKWSQSVRSFFGISLSFFLLHRARRYINYIDQRTILSGISKRNNKIKNNIVISPSPSPSI</sequence>
<evidence type="ECO:0000313" key="3">
    <source>
        <dbReference type="WBParaSite" id="Minc3s02112g28355"/>
    </source>
</evidence>
<feature type="transmembrane region" description="Helical" evidence="1">
    <location>
        <begin position="69"/>
        <end position="90"/>
    </location>
</feature>
<dbReference type="PANTHER" id="PTHR38640:SF1">
    <property type="entry name" value="GEO09659P1"/>
    <property type="match status" value="1"/>
</dbReference>
<evidence type="ECO:0000256" key="1">
    <source>
        <dbReference type="SAM" id="Phobius"/>
    </source>
</evidence>
<organism evidence="2 3">
    <name type="scientific">Meloidogyne incognita</name>
    <name type="common">Southern root-knot nematode worm</name>
    <name type="synonym">Oxyuris incognita</name>
    <dbReference type="NCBI Taxonomy" id="6306"/>
    <lineage>
        <taxon>Eukaryota</taxon>
        <taxon>Metazoa</taxon>
        <taxon>Ecdysozoa</taxon>
        <taxon>Nematoda</taxon>
        <taxon>Chromadorea</taxon>
        <taxon>Rhabditida</taxon>
        <taxon>Tylenchina</taxon>
        <taxon>Tylenchomorpha</taxon>
        <taxon>Tylenchoidea</taxon>
        <taxon>Meloidogynidae</taxon>
        <taxon>Meloidogyninae</taxon>
        <taxon>Meloidogyne</taxon>
        <taxon>Meloidogyne incognita group</taxon>
    </lineage>
</organism>
<feature type="transmembrane region" description="Helical" evidence="1">
    <location>
        <begin position="136"/>
        <end position="152"/>
    </location>
</feature>
<keyword evidence="1" id="KW-1133">Transmembrane helix</keyword>
<proteinExistence type="predicted"/>
<evidence type="ECO:0000313" key="2">
    <source>
        <dbReference type="Proteomes" id="UP000887563"/>
    </source>
</evidence>
<keyword evidence="1" id="KW-0812">Transmembrane</keyword>
<dbReference type="Proteomes" id="UP000887563">
    <property type="component" value="Unplaced"/>
</dbReference>
<keyword evidence="2" id="KW-1185">Reference proteome</keyword>